<keyword evidence="3" id="KW-0520">NAD</keyword>
<name>A0A662DLV6_UNCAE</name>
<feature type="domain" description="Deacetylase sirtuin-type" evidence="5">
    <location>
        <begin position="1"/>
        <end position="245"/>
    </location>
</feature>
<dbReference type="GO" id="GO:0017136">
    <property type="term" value="F:histone deacetylase activity, NAD-dependent"/>
    <property type="evidence" value="ECO:0007669"/>
    <property type="project" value="TreeGrafter"/>
</dbReference>
<reference evidence="6 7" key="1">
    <citation type="submission" date="2018-06" db="EMBL/GenBank/DDBJ databases">
        <title>Extensive metabolic versatility and redundancy in microbially diverse, dynamic hydrothermal sediments.</title>
        <authorList>
            <person name="Dombrowski N."/>
            <person name="Teske A."/>
            <person name="Baker B.J."/>
        </authorList>
    </citation>
    <scope>NUCLEOTIDE SEQUENCE [LARGE SCALE GENOMIC DNA]</scope>
    <source>
        <strain evidence="6">B19_G9</strain>
    </source>
</reference>
<evidence type="ECO:0000313" key="7">
    <source>
        <dbReference type="Proteomes" id="UP000267654"/>
    </source>
</evidence>
<accession>A0A662DLV6</accession>
<feature type="binding site" evidence="4">
    <location>
        <position position="154"/>
    </location>
    <ligand>
        <name>Zn(2+)</name>
        <dbReference type="ChEBI" id="CHEBI:29105"/>
    </ligand>
</feature>
<evidence type="ECO:0000256" key="2">
    <source>
        <dbReference type="ARBA" id="ARBA00022679"/>
    </source>
</evidence>
<dbReference type="PANTHER" id="PTHR11085:SF10">
    <property type="entry name" value="NAD-DEPENDENT PROTEIN DEACYLASE SIRTUIN-5, MITOCHONDRIAL-RELATED"/>
    <property type="match status" value="1"/>
</dbReference>
<dbReference type="GO" id="GO:0070403">
    <property type="term" value="F:NAD+ binding"/>
    <property type="evidence" value="ECO:0007669"/>
    <property type="project" value="InterPro"/>
</dbReference>
<evidence type="ECO:0000256" key="3">
    <source>
        <dbReference type="ARBA" id="ARBA00023027"/>
    </source>
</evidence>
<sequence length="247" mass="27796">MEEKAKSCARLISEAGFIVALTGAGISTNAGIPDFRGPEGIYTTGKYNPEIFDIEYFLCDPKPFYDFARDFINLSKKMKPTFTHYFLAHLEKMGKLKGIITQNIDTLHQKAGSKDVLELHGSLGRSYCLKCNREFSYDEMEKNIFKKDVPRCSCGGVIKPDIVFFGELVKHLNEAKELAYKSDLLFIIGSSLAIYPAGMIPDMARNRIVVVNKQKVNIPPAKVTLFVQEDTDWFFKKVSDILGLKMG</sequence>
<proteinExistence type="predicted"/>
<evidence type="ECO:0000256" key="1">
    <source>
        <dbReference type="ARBA" id="ARBA00012928"/>
    </source>
</evidence>
<dbReference type="EC" id="2.3.1.286" evidence="1"/>
<dbReference type="SUPFAM" id="SSF52467">
    <property type="entry name" value="DHS-like NAD/FAD-binding domain"/>
    <property type="match status" value="1"/>
</dbReference>
<dbReference type="InterPro" id="IPR026590">
    <property type="entry name" value="Ssirtuin_cat_dom"/>
</dbReference>
<dbReference type="CDD" id="cd01407">
    <property type="entry name" value="SIR2-fam"/>
    <property type="match status" value="1"/>
</dbReference>
<keyword evidence="2" id="KW-0808">Transferase</keyword>
<feature type="binding site" evidence="4">
    <location>
        <position position="152"/>
    </location>
    <ligand>
        <name>Zn(2+)</name>
        <dbReference type="ChEBI" id="CHEBI:29105"/>
    </ligand>
</feature>
<evidence type="ECO:0000256" key="4">
    <source>
        <dbReference type="PROSITE-ProRule" id="PRU00236"/>
    </source>
</evidence>
<protein>
    <recommendedName>
        <fullName evidence="1">protein acetyllysine N-acetyltransferase</fullName>
        <ecNumber evidence="1">2.3.1.286</ecNumber>
    </recommendedName>
</protein>
<dbReference type="Gene3D" id="3.40.50.1220">
    <property type="entry name" value="TPP-binding domain"/>
    <property type="match status" value="1"/>
</dbReference>
<feature type="binding site" evidence="4">
    <location>
        <position position="131"/>
    </location>
    <ligand>
        <name>Zn(2+)</name>
        <dbReference type="ChEBI" id="CHEBI:29105"/>
    </ligand>
</feature>
<dbReference type="InterPro" id="IPR050134">
    <property type="entry name" value="NAD-dep_sirtuin_deacylases"/>
</dbReference>
<dbReference type="EMBL" id="QMQB01000019">
    <property type="protein sequence ID" value="RLE14866.1"/>
    <property type="molecule type" value="Genomic_DNA"/>
</dbReference>
<dbReference type="GO" id="GO:0046872">
    <property type="term" value="F:metal ion binding"/>
    <property type="evidence" value="ECO:0007669"/>
    <property type="project" value="UniProtKB-KW"/>
</dbReference>
<dbReference type="Proteomes" id="UP000267654">
    <property type="component" value="Unassembled WGS sequence"/>
</dbReference>
<evidence type="ECO:0000259" key="5">
    <source>
        <dbReference type="PROSITE" id="PS50305"/>
    </source>
</evidence>
<keyword evidence="4" id="KW-0479">Metal-binding</keyword>
<feature type="binding site" evidence="4">
    <location>
        <position position="128"/>
    </location>
    <ligand>
        <name>Zn(2+)</name>
        <dbReference type="ChEBI" id="CHEBI:29105"/>
    </ligand>
</feature>
<dbReference type="PANTHER" id="PTHR11085">
    <property type="entry name" value="NAD-DEPENDENT PROTEIN DEACYLASE SIRTUIN-5, MITOCHONDRIAL-RELATED"/>
    <property type="match status" value="1"/>
</dbReference>
<dbReference type="InterPro" id="IPR026591">
    <property type="entry name" value="Sirtuin_cat_small_dom_sf"/>
</dbReference>
<dbReference type="Pfam" id="PF02146">
    <property type="entry name" value="SIR2"/>
    <property type="match status" value="1"/>
</dbReference>
<keyword evidence="4" id="KW-0862">Zinc</keyword>
<dbReference type="PROSITE" id="PS50305">
    <property type="entry name" value="SIRTUIN"/>
    <property type="match status" value="1"/>
</dbReference>
<evidence type="ECO:0000313" key="6">
    <source>
        <dbReference type="EMBL" id="RLE14866.1"/>
    </source>
</evidence>
<gene>
    <name evidence="6" type="ORF">DRI96_00805</name>
</gene>
<organism evidence="6 7">
    <name type="scientific">Aerophobetes bacterium</name>
    <dbReference type="NCBI Taxonomy" id="2030807"/>
    <lineage>
        <taxon>Bacteria</taxon>
        <taxon>Candidatus Aerophobota</taxon>
    </lineage>
</organism>
<dbReference type="Gene3D" id="3.30.1600.10">
    <property type="entry name" value="SIR2/SIRT2 'Small Domain"/>
    <property type="match status" value="1"/>
</dbReference>
<feature type="active site" description="Proton acceptor" evidence="4">
    <location>
        <position position="120"/>
    </location>
</feature>
<dbReference type="InterPro" id="IPR029035">
    <property type="entry name" value="DHS-like_NAD/FAD-binding_dom"/>
</dbReference>
<comment type="caution">
    <text evidence="6">The sequence shown here is derived from an EMBL/GenBank/DDBJ whole genome shotgun (WGS) entry which is preliminary data.</text>
</comment>
<dbReference type="InterPro" id="IPR003000">
    <property type="entry name" value="Sirtuin"/>
</dbReference>
<dbReference type="AlphaFoldDB" id="A0A662DLV6"/>